<feature type="compositionally biased region" description="Basic and acidic residues" evidence="1">
    <location>
        <begin position="356"/>
        <end position="367"/>
    </location>
</feature>
<reference evidence="2 3" key="1">
    <citation type="submission" date="2024-02" db="EMBL/GenBank/DDBJ databases">
        <authorList>
            <person name="Chen Y."/>
            <person name="Shah S."/>
            <person name="Dougan E. K."/>
            <person name="Thang M."/>
            <person name="Chan C."/>
        </authorList>
    </citation>
    <scope>NUCLEOTIDE SEQUENCE [LARGE SCALE GENOMIC DNA]</scope>
</reference>
<accession>A0ABP0T1G8</accession>
<evidence type="ECO:0000313" key="2">
    <source>
        <dbReference type="EMBL" id="CAK9118245.1"/>
    </source>
</evidence>
<organism evidence="2 3">
    <name type="scientific">Durusdinium trenchii</name>
    <dbReference type="NCBI Taxonomy" id="1381693"/>
    <lineage>
        <taxon>Eukaryota</taxon>
        <taxon>Sar</taxon>
        <taxon>Alveolata</taxon>
        <taxon>Dinophyceae</taxon>
        <taxon>Suessiales</taxon>
        <taxon>Symbiodiniaceae</taxon>
        <taxon>Durusdinium</taxon>
    </lineage>
</organism>
<feature type="region of interest" description="Disordered" evidence="1">
    <location>
        <begin position="275"/>
        <end position="367"/>
    </location>
</feature>
<comment type="caution">
    <text evidence="2">The sequence shown here is derived from an EMBL/GenBank/DDBJ whole genome shotgun (WGS) entry which is preliminary data.</text>
</comment>
<feature type="compositionally biased region" description="Low complexity" evidence="1">
    <location>
        <begin position="420"/>
        <end position="433"/>
    </location>
</feature>
<protein>
    <submittedName>
        <fullName evidence="2">Uncharacterized protein</fullName>
    </submittedName>
</protein>
<feature type="compositionally biased region" description="Basic and acidic residues" evidence="1">
    <location>
        <begin position="304"/>
        <end position="314"/>
    </location>
</feature>
<sequence length="463" mass="51119">MPSMSGTSCGAMGLTLLSQTGASNDGLFTSMKSDGNLLFKCGIHLNMPGSALSRTPSERTLLTSSKPRSNHPGAVNSGQKCLRGAHNWQKYYDQYGVSISGLVPNPKGQETEVNHCWRFIRRADLPLYDDKSGDSWSPTEIPDEVYNCSETDCVLLVKQLVNSESLSQPPTVCLPGDFGKRLKAPLEGLPRNLVSDRAKKEFLKTADVVEKEPWNLHRAAGALRHWDQNDRQEWPCIPEPQWWFASRTRPLGLVPNPEGWHRFAPGPVRAVIVEKAKPKPAPGPKGEPKRRGRKRKSEVEGESGDARGAEEIFDGRSNVARISPPPPPGPDESLFEVEESAEPIPTRATFAGRSRPKAEQGQRDFDQRRQMYYSMVPSSFWKDHFERQYWVKCSQCPTIDDAIASFLDDIGVKPQPPSSRPAARAPKAQAKGKAAAKPKAKANPGRGRSRGRGRGCGRGLPVR</sequence>
<feature type="region of interest" description="Disordered" evidence="1">
    <location>
        <begin position="50"/>
        <end position="78"/>
    </location>
</feature>
<feature type="compositionally biased region" description="Polar residues" evidence="1">
    <location>
        <begin position="52"/>
        <end position="67"/>
    </location>
</feature>
<dbReference type="Proteomes" id="UP001642484">
    <property type="component" value="Unassembled WGS sequence"/>
</dbReference>
<evidence type="ECO:0000256" key="1">
    <source>
        <dbReference type="SAM" id="MobiDB-lite"/>
    </source>
</evidence>
<name>A0ABP0T1G8_9DINO</name>
<feature type="region of interest" description="Disordered" evidence="1">
    <location>
        <begin position="409"/>
        <end position="463"/>
    </location>
</feature>
<evidence type="ECO:0000313" key="3">
    <source>
        <dbReference type="Proteomes" id="UP001642484"/>
    </source>
</evidence>
<keyword evidence="3" id="KW-1185">Reference proteome</keyword>
<dbReference type="EMBL" id="CAXAMN010028950">
    <property type="protein sequence ID" value="CAK9118245.1"/>
    <property type="molecule type" value="Genomic_DNA"/>
</dbReference>
<proteinExistence type="predicted"/>
<gene>
    <name evidence="2" type="ORF">CCMP2556_LOCUS55374</name>
</gene>